<name>A0A330LP06_9GAMM</name>
<organism evidence="1 2">
    <name type="scientific">Moritella yayanosii</name>
    <dbReference type="NCBI Taxonomy" id="69539"/>
    <lineage>
        <taxon>Bacteria</taxon>
        <taxon>Pseudomonadati</taxon>
        <taxon>Pseudomonadota</taxon>
        <taxon>Gammaproteobacteria</taxon>
        <taxon>Alteromonadales</taxon>
        <taxon>Moritellaceae</taxon>
        <taxon>Moritella</taxon>
    </lineage>
</organism>
<protein>
    <submittedName>
        <fullName evidence="1">Uncharacterized protein</fullName>
    </submittedName>
</protein>
<evidence type="ECO:0000313" key="2">
    <source>
        <dbReference type="Proteomes" id="UP000250163"/>
    </source>
</evidence>
<sequence>MAGAKCVYATIRILNICDRTNNLVVHDYIGRGVVARTLTSVRLN</sequence>
<gene>
    <name evidence="1" type="ORF">MORIYA_2246</name>
</gene>
<proteinExistence type="predicted"/>
<dbReference type="Proteomes" id="UP000250163">
    <property type="component" value="Chromosome MORIYA"/>
</dbReference>
<accession>A0A330LP06</accession>
<dbReference type="KEGG" id="mya:MORIYA_2246"/>
<dbReference type="EMBL" id="LS483250">
    <property type="protein sequence ID" value="SQD78724.1"/>
    <property type="molecule type" value="Genomic_DNA"/>
</dbReference>
<evidence type="ECO:0000313" key="1">
    <source>
        <dbReference type="EMBL" id="SQD78724.1"/>
    </source>
</evidence>
<reference evidence="2" key="1">
    <citation type="submission" date="2018-05" db="EMBL/GenBank/DDBJ databases">
        <authorList>
            <person name="Cea G.-C."/>
            <person name="William W."/>
        </authorList>
    </citation>
    <scope>NUCLEOTIDE SEQUENCE [LARGE SCALE GENOMIC DNA]</scope>
    <source>
        <strain evidence="2">DB21MT 5</strain>
    </source>
</reference>
<keyword evidence="2" id="KW-1185">Reference proteome</keyword>
<dbReference type="AlphaFoldDB" id="A0A330LP06"/>